<dbReference type="Proteomes" id="UP001165042">
    <property type="component" value="Unassembled WGS sequence"/>
</dbReference>
<dbReference type="Gene3D" id="3.90.550.10">
    <property type="entry name" value="Spore Coat Polysaccharide Biosynthesis Protein SpsA, Chain A"/>
    <property type="match status" value="1"/>
</dbReference>
<dbReference type="AlphaFoldDB" id="A0A9W6QRI3"/>
<name>A0A9W6QRI3_9PSEU</name>
<keyword evidence="3" id="KW-1185">Reference proteome</keyword>
<dbReference type="InterPro" id="IPR029044">
    <property type="entry name" value="Nucleotide-diphossugar_trans"/>
</dbReference>
<evidence type="ECO:0000313" key="3">
    <source>
        <dbReference type="Proteomes" id="UP001165042"/>
    </source>
</evidence>
<dbReference type="InterPro" id="IPR025877">
    <property type="entry name" value="MobA-like_NTP_Trfase"/>
</dbReference>
<dbReference type="PANTHER" id="PTHR43777:SF1">
    <property type="entry name" value="MOLYBDENUM COFACTOR CYTIDYLYLTRANSFERASE"/>
    <property type="match status" value="1"/>
</dbReference>
<organism evidence="2 3">
    <name type="scientific">Actinokineospora globicatena</name>
    <dbReference type="NCBI Taxonomy" id="103729"/>
    <lineage>
        <taxon>Bacteria</taxon>
        <taxon>Bacillati</taxon>
        <taxon>Actinomycetota</taxon>
        <taxon>Actinomycetes</taxon>
        <taxon>Pseudonocardiales</taxon>
        <taxon>Pseudonocardiaceae</taxon>
        <taxon>Actinokineospora</taxon>
    </lineage>
</organism>
<gene>
    <name evidence="2" type="ORF">Aglo03_51330</name>
</gene>
<accession>A0A9W6QRI3</accession>
<dbReference type="RefSeq" id="WP_285612424.1">
    <property type="nucleotide sequence ID" value="NZ_BSSD01000008.1"/>
</dbReference>
<dbReference type="PANTHER" id="PTHR43777">
    <property type="entry name" value="MOLYBDENUM COFACTOR CYTIDYLYLTRANSFERASE"/>
    <property type="match status" value="1"/>
</dbReference>
<dbReference type="Pfam" id="PF12804">
    <property type="entry name" value="NTP_transf_3"/>
    <property type="match status" value="1"/>
</dbReference>
<protein>
    <recommendedName>
        <fullName evidence="1">MobA-like NTP transferase domain-containing protein</fullName>
    </recommendedName>
</protein>
<dbReference type="GO" id="GO:0016779">
    <property type="term" value="F:nucleotidyltransferase activity"/>
    <property type="evidence" value="ECO:0007669"/>
    <property type="project" value="UniProtKB-ARBA"/>
</dbReference>
<evidence type="ECO:0000259" key="1">
    <source>
        <dbReference type="Pfam" id="PF12804"/>
    </source>
</evidence>
<sequence>MAVSGGTRVAGLLLAAGGGSRFGMPKALAPFRGGLLVSHALRALAECKPVVVVLGAGAEKVPPLPATVVVNEVWTTGMGSSLRLGLAALTDTDADAVVVLPVDTPGITTAAVARLAALAAPDALARASYGGVPGHPVLIGRAHWAGVAELAVGDTGARPYLAGRPVVDVPCADVADGADADRPDELRST</sequence>
<dbReference type="EMBL" id="BSSD01000008">
    <property type="protein sequence ID" value="GLW94317.1"/>
    <property type="molecule type" value="Genomic_DNA"/>
</dbReference>
<evidence type="ECO:0000313" key="2">
    <source>
        <dbReference type="EMBL" id="GLW94317.1"/>
    </source>
</evidence>
<comment type="caution">
    <text evidence="2">The sequence shown here is derived from an EMBL/GenBank/DDBJ whole genome shotgun (WGS) entry which is preliminary data.</text>
</comment>
<proteinExistence type="predicted"/>
<reference evidence="2" key="1">
    <citation type="submission" date="2023-02" db="EMBL/GenBank/DDBJ databases">
        <title>Actinokineospora globicatena NBRC 15670.</title>
        <authorList>
            <person name="Ichikawa N."/>
            <person name="Sato H."/>
            <person name="Tonouchi N."/>
        </authorList>
    </citation>
    <scope>NUCLEOTIDE SEQUENCE</scope>
    <source>
        <strain evidence="2">NBRC 15670</strain>
    </source>
</reference>
<feature type="domain" description="MobA-like NTP transferase" evidence="1">
    <location>
        <begin position="11"/>
        <end position="162"/>
    </location>
</feature>
<dbReference type="SUPFAM" id="SSF53448">
    <property type="entry name" value="Nucleotide-diphospho-sugar transferases"/>
    <property type="match status" value="1"/>
</dbReference>